<feature type="non-terminal residue" evidence="1">
    <location>
        <position position="55"/>
    </location>
</feature>
<evidence type="ECO:0000313" key="1">
    <source>
        <dbReference type="EMBL" id="NVN13134.1"/>
    </source>
</evidence>
<name>A0A7Y7M8K8_9PROT</name>
<dbReference type="EMBL" id="JABXXP010000750">
    <property type="protein sequence ID" value="NVN13134.1"/>
    <property type="molecule type" value="Genomic_DNA"/>
</dbReference>
<evidence type="ECO:0000313" key="2">
    <source>
        <dbReference type="Proteomes" id="UP000534870"/>
    </source>
</evidence>
<gene>
    <name evidence="1" type="ORF">HUK84_18685</name>
</gene>
<protein>
    <submittedName>
        <fullName evidence="1">Uncharacterized protein</fullName>
    </submittedName>
</protein>
<organism evidence="1 2">
    <name type="scientific">Nguyenibacter vanlangensis</name>
    <dbReference type="NCBI Taxonomy" id="1216886"/>
    <lineage>
        <taxon>Bacteria</taxon>
        <taxon>Pseudomonadati</taxon>
        <taxon>Pseudomonadota</taxon>
        <taxon>Alphaproteobacteria</taxon>
        <taxon>Acetobacterales</taxon>
        <taxon>Acetobacteraceae</taxon>
        <taxon>Nguyenibacter</taxon>
    </lineage>
</organism>
<reference evidence="1 2" key="1">
    <citation type="submission" date="2020-06" db="EMBL/GenBank/DDBJ databases">
        <title>Description of novel acetic acid bacteria.</title>
        <authorList>
            <person name="Sombolestani A."/>
        </authorList>
    </citation>
    <scope>NUCLEOTIDE SEQUENCE [LARGE SCALE GENOMIC DNA]</scope>
    <source>
        <strain evidence="1 2">LMG 31431</strain>
    </source>
</reference>
<dbReference type="AlphaFoldDB" id="A0A7Y7M8K8"/>
<sequence length="55" mass="5788">MARSMAEATIAPDTVLVREPRSPRYVLQGRAPALQAAARALGLKDVPAMLRAATG</sequence>
<dbReference type="Proteomes" id="UP000534870">
    <property type="component" value="Unassembled WGS sequence"/>
</dbReference>
<proteinExistence type="predicted"/>
<comment type="caution">
    <text evidence="1">The sequence shown here is derived from an EMBL/GenBank/DDBJ whole genome shotgun (WGS) entry which is preliminary data.</text>
</comment>
<accession>A0A7Y7M8K8</accession>